<dbReference type="NCBIfam" id="NF033516">
    <property type="entry name" value="transpos_IS3"/>
    <property type="match status" value="1"/>
</dbReference>
<organism evidence="2 3">
    <name type="scientific">Parabacteroides distasonis</name>
    <dbReference type="NCBI Taxonomy" id="823"/>
    <lineage>
        <taxon>Bacteria</taxon>
        <taxon>Pseudomonadati</taxon>
        <taxon>Bacteroidota</taxon>
        <taxon>Bacteroidia</taxon>
        <taxon>Bacteroidales</taxon>
        <taxon>Tannerellaceae</taxon>
        <taxon>Parabacteroides</taxon>
    </lineage>
</organism>
<dbReference type="InterPro" id="IPR048020">
    <property type="entry name" value="Transpos_IS3"/>
</dbReference>
<protein>
    <submittedName>
        <fullName evidence="2">IS3 family transposase</fullName>
    </submittedName>
</protein>
<feature type="domain" description="Integrase catalytic" evidence="1">
    <location>
        <begin position="102"/>
        <end position="267"/>
    </location>
</feature>
<dbReference type="GO" id="GO:0003676">
    <property type="term" value="F:nucleic acid binding"/>
    <property type="evidence" value="ECO:0007669"/>
    <property type="project" value="InterPro"/>
</dbReference>
<dbReference type="Proteomes" id="UP000471216">
    <property type="component" value="Unassembled WGS sequence"/>
</dbReference>
<reference evidence="2 3" key="1">
    <citation type="journal article" date="2019" name="Nat. Med.">
        <title>A library of human gut bacterial isolates paired with longitudinal multiomics data enables mechanistic microbiome research.</title>
        <authorList>
            <person name="Poyet M."/>
            <person name="Groussin M."/>
            <person name="Gibbons S.M."/>
            <person name="Avila-Pacheco J."/>
            <person name="Jiang X."/>
            <person name="Kearney S.M."/>
            <person name="Perrotta A.R."/>
            <person name="Berdy B."/>
            <person name="Zhao S."/>
            <person name="Lieberman T.D."/>
            <person name="Swanson P.K."/>
            <person name="Smith M."/>
            <person name="Roesemann S."/>
            <person name="Alexander J.E."/>
            <person name="Rich S.A."/>
            <person name="Livny J."/>
            <person name="Vlamakis H."/>
            <person name="Clish C."/>
            <person name="Bullock K."/>
            <person name="Deik A."/>
            <person name="Scott J."/>
            <person name="Pierce K.A."/>
            <person name="Xavier R.J."/>
            <person name="Alm E.J."/>
        </authorList>
    </citation>
    <scope>NUCLEOTIDE SEQUENCE [LARGE SCALE GENOMIC DNA]</scope>
    <source>
        <strain evidence="2 3">BIOML-A10</strain>
    </source>
</reference>
<dbReference type="InterPro" id="IPR012337">
    <property type="entry name" value="RNaseH-like_sf"/>
</dbReference>
<dbReference type="SUPFAM" id="SSF53098">
    <property type="entry name" value="Ribonuclease H-like"/>
    <property type="match status" value="1"/>
</dbReference>
<dbReference type="PANTHER" id="PTHR46889">
    <property type="entry name" value="TRANSPOSASE INSF FOR INSERTION SEQUENCE IS3B-RELATED"/>
    <property type="match status" value="1"/>
</dbReference>
<evidence type="ECO:0000313" key="3">
    <source>
        <dbReference type="Proteomes" id="UP000471216"/>
    </source>
</evidence>
<dbReference type="InterPro" id="IPR025948">
    <property type="entry name" value="HTH-like_dom"/>
</dbReference>
<dbReference type="PANTHER" id="PTHR46889:SF4">
    <property type="entry name" value="TRANSPOSASE INSO FOR INSERTION SEQUENCE ELEMENT IS911B-RELATED"/>
    <property type="match status" value="1"/>
</dbReference>
<name>A0A5Q8B8U7_PARDI</name>
<evidence type="ECO:0000313" key="2">
    <source>
        <dbReference type="EMBL" id="MRZ06633.1"/>
    </source>
</evidence>
<dbReference type="PROSITE" id="PS50994">
    <property type="entry name" value="INTEGRASE"/>
    <property type="match status" value="1"/>
</dbReference>
<dbReference type="Pfam" id="PF13333">
    <property type="entry name" value="rve_2"/>
    <property type="match status" value="1"/>
</dbReference>
<dbReference type="Pfam" id="PF13276">
    <property type="entry name" value="HTH_21"/>
    <property type="match status" value="1"/>
</dbReference>
<dbReference type="Gene3D" id="3.30.420.10">
    <property type="entry name" value="Ribonuclease H-like superfamily/Ribonuclease H"/>
    <property type="match status" value="1"/>
</dbReference>
<dbReference type="AlphaFoldDB" id="A0A5Q8B8U7"/>
<dbReference type="GO" id="GO:0015074">
    <property type="term" value="P:DNA integration"/>
    <property type="evidence" value="ECO:0007669"/>
    <property type="project" value="InterPro"/>
</dbReference>
<dbReference type="Pfam" id="PF00665">
    <property type="entry name" value="rve"/>
    <property type="match status" value="1"/>
</dbReference>
<dbReference type="EMBL" id="WKMX01000009">
    <property type="protein sequence ID" value="MRZ06633.1"/>
    <property type="molecule type" value="Genomic_DNA"/>
</dbReference>
<sequence length="270" mass="31794">MLEIKGMARSTFYYHLKRLGNTSKYKEEKKRIKEIFQESKGRYGYRRITLQLRNDGYVINHKTVEKLMQDLGIKCLIRKKRYRSYKGTVGKIAPNILNRDFKADCPYSKLATDVSQISIGQQKSFLSPIIDMFNGEILSYNVSDRADLEQINKMLKDVFAITDKAPAGNKILLHSDQGWQYQHKDYQNALAQHGIIQSMSRKGNCLDNSVMENFFGIMKSELLYSREFKSMQEFKEELEKYIDWYNKKRIKMKLNGMSPVQYRAHYEENL</sequence>
<dbReference type="InterPro" id="IPR001584">
    <property type="entry name" value="Integrase_cat-core"/>
</dbReference>
<proteinExistence type="predicted"/>
<dbReference type="InterPro" id="IPR036397">
    <property type="entry name" value="RNaseH_sf"/>
</dbReference>
<accession>A0A5Q8B8U7</accession>
<comment type="caution">
    <text evidence="2">The sequence shown here is derived from an EMBL/GenBank/DDBJ whole genome shotgun (WGS) entry which is preliminary data.</text>
</comment>
<dbReference type="InterPro" id="IPR050900">
    <property type="entry name" value="Transposase_IS3/IS150/IS904"/>
</dbReference>
<evidence type="ECO:0000259" key="1">
    <source>
        <dbReference type="PROSITE" id="PS50994"/>
    </source>
</evidence>
<gene>
    <name evidence="2" type="ORF">GKD54_10435</name>
</gene>